<feature type="region of interest" description="Disordered" evidence="1">
    <location>
        <begin position="1"/>
        <end position="24"/>
    </location>
</feature>
<comment type="caution">
    <text evidence="2">The sequence shown here is derived from an EMBL/GenBank/DDBJ whole genome shotgun (WGS) entry which is preliminary data.</text>
</comment>
<gene>
    <name evidence="2" type="primary">Necator_chrII.g5016</name>
    <name evidence="2" type="ORF">RB195_017224</name>
</gene>
<evidence type="ECO:0000313" key="2">
    <source>
        <dbReference type="EMBL" id="KAK6733347.1"/>
    </source>
</evidence>
<dbReference type="Proteomes" id="UP001303046">
    <property type="component" value="Unassembled WGS sequence"/>
</dbReference>
<organism evidence="2 3">
    <name type="scientific">Necator americanus</name>
    <name type="common">Human hookworm</name>
    <dbReference type="NCBI Taxonomy" id="51031"/>
    <lineage>
        <taxon>Eukaryota</taxon>
        <taxon>Metazoa</taxon>
        <taxon>Ecdysozoa</taxon>
        <taxon>Nematoda</taxon>
        <taxon>Chromadorea</taxon>
        <taxon>Rhabditida</taxon>
        <taxon>Rhabditina</taxon>
        <taxon>Rhabditomorpha</taxon>
        <taxon>Strongyloidea</taxon>
        <taxon>Ancylostomatidae</taxon>
        <taxon>Bunostominae</taxon>
        <taxon>Necator</taxon>
    </lineage>
</organism>
<proteinExistence type="predicted"/>
<evidence type="ECO:0000313" key="3">
    <source>
        <dbReference type="Proteomes" id="UP001303046"/>
    </source>
</evidence>
<keyword evidence="3" id="KW-1185">Reference proteome</keyword>
<evidence type="ECO:0000256" key="1">
    <source>
        <dbReference type="SAM" id="MobiDB-lite"/>
    </source>
</evidence>
<accession>A0ABR1C6N6</accession>
<reference evidence="2 3" key="1">
    <citation type="submission" date="2023-08" db="EMBL/GenBank/DDBJ databases">
        <title>A Necator americanus chromosomal reference genome.</title>
        <authorList>
            <person name="Ilik V."/>
            <person name="Petrzelkova K.J."/>
            <person name="Pardy F."/>
            <person name="Fuh T."/>
            <person name="Niatou-Singa F.S."/>
            <person name="Gouil Q."/>
            <person name="Baker L."/>
            <person name="Ritchie M.E."/>
            <person name="Jex A.R."/>
            <person name="Gazzola D."/>
            <person name="Li H."/>
            <person name="Toshio Fujiwara R."/>
            <person name="Zhan B."/>
            <person name="Aroian R.V."/>
            <person name="Pafco B."/>
            <person name="Schwarz E.M."/>
        </authorList>
    </citation>
    <scope>NUCLEOTIDE SEQUENCE [LARGE SCALE GENOMIC DNA]</scope>
    <source>
        <strain evidence="2 3">Aroian</strain>
        <tissue evidence="2">Whole animal</tissue>
    </source>
</reference>
<dbReference type="EMBL" id="JAVFWL010000002">
    <property type="protein sequence ID" value="KAK6733347.1"/>
    <property type="molecule type" value="Genomic_DNA"/>
</dbReference>
<name>A0ABR1C6N6_NECAM</name>
<protein>
    <submittedName>
        <fullName evidence="2">Uncharacterized protein</fullName>
    </submittedName>
</protein>
<sequence>MQPPTTSTGELVERGHIHSTSGLEEQYRRKVTSFSTIAALTDDGFGIEKLLPADIKYDATPTCDAEHAVVGAGESADHVRGRGGGLRRTS</sequence>